<protein>
    <recommendedName>
        <fullName evidence="1">MULE transposase domain-containing protein</fullName>
    </recommendedName>
</protein>
<evidence type="ECO:0000313" key="3">
    <source>
        <dbReference type="Proteomes" id="UP000027120"/>
    </source>
</evidence>
<dbReference type="AlphaFoldDB" id="A0A067E4Y2"/>
<dbReference type="PANTHER" id="PTHR31569">
    <property type="entry name" value="SWIM-TYPE DOMAIN-CONTAINING PROTEIN"/>
    <property type="match status" value="1"/>
</dbReference>
<proteinExistence type="predicted"/>
<sequence>MSVNNQDWMLKVICGLHNHHVAQHLEGHSFAGRLTNEEVSTLVDLSKNNVRPKEIFHTLKTRDTFSVTMMKAICNARYKYKVCELDIFWAYPLTFELLKAFTNVLIMDCTYKVNKYKFPLLEIVGVTLTTMTFNVDFAYLESKREDNYIWALKRLKTIMQDDMLPSVIVIKRELTL</sequence>
<reference evidence="2 3" key="1">
    <citation type="submission" date="2014-04" db="EMBL/GenBank/DDBJ databases">
        <authorList>
            <consortium name="International Citrus Genome Consortium"/>
            <person name="Gmitter F."/>
            <person name="Chen C."/>
            <person name="Farmerie W."/>
            <person name="Harkins T."/>
            <person name="Desany B."/>
            <person name="Mohiuddin M."/>
            <person name="Kodira C."/>
            <person name="Borodovsky M."/>
            <person name="Lomsadze A."/>
            <person name="Burns P."/>
            <person name="Jenkins J."/>
            <person name="Prochnik S."/>
            <person name="Shu S."/>
            <person name="Chapman J."/>
            <person name="Pitluck S."/>
            <person name="Schmutz J."/>
            <person name="Rokhsar D."/>
        </authorList>
    </citation>
    <scope>NUCLEOTIDE SEQUENCE</scope>
</reference>
<dbReference type="PANTHER" id="PTHR31569:SF4">
    <property type="entry name" value="SWIM-TYPE DOMAIN-CONTAINING PROTEIN"/>
    <property type="match status" value="1"/>
</dbReference>
<feature type="domain" description="MULE transposase" evidence="1">
    <location>
        <begin position="104"/>
        <end position="173"/>
    </location>
</feature>
<evidence type="ECO:0000313" key="2">
    <source>
        <dbReference type="EMBL" id="KDO48940.1"/>
    </source>
</evidence>
<dbReference type="Pfam" id="PF10551">
    <property type="entry name" value="MULE"/>
    <property type="match status" value="1"/>
</dbReference>
<dbReference type="EMBL" id="KK785126">
    <property type="protein sequence ID" value="KDO48940.1"/>
    <property type="molecule type" value="Genomic_DNA"/>
</dbReference>
<evidence type="ECO:0000259" key="1">
    <source>
        <dbReference type="Pfam" id="PF10551"/>
    </source>
</evidence>
<organism evidence="2 3">
    <name type="scientific">Citrus sinensis</name>
    <name type="common">Sweet orange</name>
    <name type="synonym">Citrus aurantium var. sinensis</name>
    <dbReference type="NCBI Taxonomy" id="2711"/>
    <lineage>
        <taxon>Eukaryota</taxon>
        <taxon>Viridiplantae</taxon>
        <taxon>Streptophyta</taxon>
        <taxon>Embryophyta</taxon>
        <taxon>Tracheophyta</taxon>
        <taxon>Spermatophyta</taxon>
        <taxon>Magnoliopsida</taxon>
        <taxon>eudicotyledons</taxon>
        <taxon>Gunneridae</taxon>
        <taxon>Pentapetalae</taxon>
        <taxon>rosids</taxon>
        <taxon>malvids</taxon>
        <taxon>Sapindales</taxon>
        <taxon>Rutaceae</taxon>
        <taxon>Aurantioideae</taxon>
        <taxon>Citrus</taxon>
    </lineage>
</organism>
<dbReference type="InterPro" id="IPR052579">
    <property type="entry name" value="Zinc_finger_SWIM"/>
</dbReference>
<keyword evidence="3" id="KW-1185">Reference proteome</keyword>
<dbReference type="STRING" id="2711.A0A067E4Y2"/>
<dbReference type="InterPro" id="IPR018289">
    <property type="entry name" value="MULE_transposase_dom"/>
</dbReference>
<name>A0A067E4Y2_CITSI</name>
<accession>A0A067E4Y2</accession>
<dbReference type="Proteomes" id="UP000027120">
    <property type="component" value="Unassembled WGS sequence"/>
</dbReference>
<gene>
    <name evidence="2" type="ORF">CISIN_1g047575mg</name>
</gene>